<feature type="transmembrane region" description="Helical" evidence="1">
    <location>
        <begin position="53"/>
        <end position="73"/>
    </location>
</feature>
<reference evidence="2 3" key="1">
    <citation type="submission" date="2016-10" db="EMBL/GenBank/DDBJ databases">
        <authorList>
            <person name="de Groot N.N."/>
        </authorList>
    </citation>
    <scope>NUCLEOTIDE SEQUENCE [LARGE SCALE GENOMIC DNA]</scope>
    <source>
        <strain evidence="2 3">DSM 22187</strain>
    </source>
</reference>
<name>A0A1H6VPL9_9EURY</name>
<dbReference type="AlphaFoldDB" id="A0A1H6VPL9"/>
<accession>A0A1H6VPL9</accession>
<keyword evidence="1" id="KW-0472">Membrane</keyword>
<keyword evidence="1" id="KW-0812">Transmembrane</keyword>
<sequence>MVRVRTIAEDYEPLVTSTEFDDLLNPGAVHLYLGDGIEAESGRFDVTWTTKRYYSMITVLYYLIVVCYSVNLYRPDTQSSVLAH</sequence>
<evidence type="ECO:0000256" key="1">
    <source>
        <dbReference type="SAM" id="Phobius"/>
    </source>
</evidence>
<dbReference type="EMBL" id="FNYR01000017">
    <property type="protein sequence ID" value="SEJ03707.1"/>
    <property type="molecule type" value="Genomic_DNA"/>
</dbReference>
<dbReference type="Proteomes" id="UP000198888">
    <property type="component" value="Unassembled WGS sequence"/>
</dbReference>
<organism evidence="2 3">
    <name type="scientific">Halohasta litchfieldiae</name>
    <dbReference type="NCBI Taxonomy" id="1073996"/>
    <lineage>
        <taxon>Archaea</taxon>
        <taxon>Methanobacteriati</taxon>
        <taxon>Methanobacteriota</taxon>
        <taxon>Stenosarchaea group</taxon>
        <taxon>Halobacteria</taxon>
        <taxon>Halobacteriales</taxon>
        <taxon>Haloferacaceae</taxon>
        <taxon>Halohasta</taxon>
    </lineage>
</organism>
<evidence type="ECO:0000313" key="2">
    <source>
        <dbReference type="EMBL" id="SEJ03707.1"/>
    </source>
</evidence>
<proteinExistence type="predicted"/>
<evidence type="ECO:0000313" key="3">
    <source>
        <dbReference type="Proteomes" id="UP000198888"/>
    </source>
</evidence>
<protein>
    <submittedName>
        <fullName evidence="2">Uncharacterized protein</fullName>
    </submittedName>
</protein>
<dbReference type="STRING" id="1073996.SAMN05444271_11744"/>
<keyword evidence="3" id="KW-1185">Reference proteome</keyword>
<keyword evidence="1" id="KW-1133">Transmembrane helix</keyword>
<gene>
    <name evidence="2" type="ORF">SAMN05444271_11744</name>
</gene>